<sequence>MEPQTQPRDYRSSVDSSRPFRSVKEAVAIFGERLVVGEIYCPKPYAFTPPRHESPEEMSNESNQLSQWNHHNHCRQEEHDFLVALKKLEVELENTKAELRVLRERESVMEVALASLNAELHKNKSKLAEVEAVAARKAAASFGKIDVMREEERRKELKKRMENNQTLAHILSIGGEEFFGGRRERKMMKKKPIVPLVGDWFFKKKWESEYFP</sequence>
<dbReference type="PANTHER" id="PTHR32054:SF11">
    <property type="entry name" value="EXPRESSED PROTEIN"/>
    <property type="match status" value="1"/>
</dbReference>
<reference evidence="4 5" key="1">
    <citation type="journal article" date="2021" name="Commun. Biol.">
        <title>The genome of Shorea leprosula (Dipterocarpaceae) highlights the ecological relevance of drought in aseasonal tropical rainforests.</title>
        <authorList>
            <person name="Ng K.K.S."/>
            <person name="Kobayashi M.J."/>
            <person name="Fawcett J.A."/>
            <person name="Hatakeyama M."/>
            <person name="Paape T."/>
            <person name="Ng C.H."/>
            <person name="Ang C.C."/>
            <person name="Tnah L.H."/>
            <person name="Lee C.T."/>
            <person name="Nishiyama T."/>
            <person name="Sese J."/>
            <person name="O'Brien M.J."/>
            <person name="Copetti D."/>
            <person name="Mohd Noor M.I."/>
            <person name="Ong R.C."/>
            <person name="Putra M."/>
            <person name="Sireger I.Z."/>
            <person name="Indrioko S."/>
            <person name="Kosugi Y."/>
            <person name="Izuno A."/>
            <person name="Isagi Y."/>
            <person name="Lee S.L."/>
            <person name="Shimizu K.K."/>
        </authorList>
    </citation>
    <scope>NUCLEOTIDE SEQUENCE [LARGE SCALE GENOMIC DNA]</scope>
    <source>
        <strain evidence="4">214</strain>
    </source>
</reference>
<dbReference type="EMBL" id="BPVZ01000094">
    <property type="protein sequence ID" value="GKV32195.1"/>
    <property type="molecule type" value="Genomic_DNA"/>
</dbReference>
<keyword evidence="5" id="KW-1185">Reference proteome</keyword>
<evidence type="ECO:0000313" key="5">
    <source>
        <dbReference type="Proteomes" id="UP001054252"/>
    </source>
</evidence>
<protein>
    <recommendedName>
        <fullName evidence="6">WEB family protein</fullName>
    </recommendedName>
</protein>
<dbReference type="GO" id="GO:0009904">
    <property type="term" value="P:chloroplast accumulation movement"/>
    <property type="evidence" value="ECO:0007669"/>
    <property type="project" value="TreeGrafter"/>
</dbReference>
<feature type="coiled-coil region" evidence="3">
    <location>
        <begin position="85"/>
        <end position="167"/>
    </location>
</feature>
<dbReference type="GO" id="GO:0005829">
    <property type="term" value="C:cytosol"/>
    <property type="evidence" value="ECO:0007669"/>
    <property type="project" value="TreeGrafter"/>
</dbReference>
<evidence type="ECO:0008006" key="6">
    <source>
        <dbReference type="Google" id="ProtNLM"/>
    </source>
</evidence>
<proteinExistence type="inferred from homology"/>
<dbReference type="PANTHER" id="PTHR32054">
    <property type="entry name" value="HEAVY CHAIN, PUTATIVE, EXPRESSED-RELATED-RELATED"/>
    <property type="match status" value="1"/>
</dbReference>
<comment type="similarity">
    <text evidence="1">Belongs to the WEB family.</text>
</comment>
<keyword evidence="2 3" id="KW-0175">Coiled coil</keyword>
<dbReference type="GO" id="GO:0009903">
    <property type="term" value="P:chloroplast avoidance movement"/>
    <property type="evidence" value="ECO:0007669"/>
    <property type="project" value="TreeGrafter"/>
</dbReference>
<dbReference type="AlphaFoldDB" id="A0AAV5L4Y9"/>
<evidence type="ECO:0000256" key="2">
    <source>
        <dbReference type="ARBA" id="ARBA00023054"/>
    </source>
</evidence>
<name>A0AAV5L4Y9_9ROSI</name>
<comment type="caution">
    <text evidence="4">The sequence shown here is derived from an EMBL/GenBank/DDBJ whole genome shotgun (WGS) entry which is preliminary data.</text>
</comment>
<evidence type="ECO:0000256" key="1">
    <source>
        <dbReference type="ARBA" id="ARBA00005485"/>
    </source>
</evidence>
<organism evidence="4 5">
    <name type="scientific">Rubroshorea leprosula</name>
    <dbReference type="NCBI Taxonomy" id="152421"/>
    <lineage>
        <taxon>Eukaryota</taxon>
        <taxon>Viridiplantae</taxon>
        <taxon>Streptophyta</taxon>
        <taxon>Embryophyta</taxon>
        <taxon>Tracheophyta</taxon>
        <taxon>Spermatophyta</taxon>
        <taxon>Magnoliopsida</taxon>
        <taxon>eudicotyledons</taxon>
        <taxon>Gunneridae</taxon>
        <taxon>Pentapetalae</taxon>
        <taxon>rosids</taxon>
        <taxon>malvids</taxon>
        <taxon>Malvales</taxon>
        <taxon>Dipterocarpaceae</taxon>
        <taxon>Rubroshorea</taxon>
    </lineage>
</organism>
<accession>A0AAV5L4Y9</accession>
<evidence type="ECO:0000313" key="4">
    <source>
        <dbReference type="EMBL" id="GKV32195.1"/>
    </source>
</evidence>
<evidence type="ECO:0000256" key="3">
    <source>
        <dbReference type="SAM" id="Coils"/>
    </source>
</evidence>
<dbReference type="Proteomes" id="UP001054252">
    <property type="component" value="Unassembled WGS sequence"/>
</dbReference>
<gene>
    <name evidence="4" type="ORF">SLEP1_g40813</name>
</gene>